<evidence type="ECO:0000313" key="2">
    <source>
        <dbReference type="Proteomes" id="UP001085076"/>
    </source>
</evidence>
<reference evidence="1" key="2">
    <citation type="journal article" date="2022" name="Hortic Res">
        <title>The genome of Dioscorea zingiberensis sheds light on the biosynthesis, origin and evolution of the medicinally important diosgenin saponins.</title>
        <authorList>
            <person name="Li Y."/>
            <person name="Tan C."/>
            <person name="Li Z."/>
            <person name="Guo J."/>
            <person name="Li S."/>
            <person name="Chen X."/>
            <person name="Wang C."/>
            <person name="Dai X."/>
            <person name="Yang H."/>
            <person name="Song W."/>
            <person name="Hou L."/>
            <person name="Xu J."/>
            <person name="Tong Z."/>
            <person name="Xu A."/>
            <person name="Yuan X."/>
            <person name="Wang W."/>
            <person name="Yang Q."/>
            <person name="Chen L."/>
            <person name="Sun Z."/>
            <person name="Wang K."/>
            <person name="Pan B."/>
            <person name="Chen J."/>
            <person name="Bao Y."/>
            <person name="Liu F."/>
            <person name="Qi X."/>
            <person name="Gang D.R."/>
            <person name="Wen J."/>
            <person name="Li J."/>
        </authorList>
    </citation>
    <scope>NUCLEOTIDE SEQUENCE</scope>
    <source>
        <strain evidence="1">Dzin_1.0</strain>
    </source>
</reference>
<dbReference type="AlphaFoldDB" id="A0A9D5HFI5"/>
<comment type="caution">
    <text evidence="1">The sequence shown here is derived from an EMBL/GenBank/DDBJ whole genome shotgun (WGS) entry which is preliminary data.</text>
</comment>
<proteinExistence type="predicted"/>
<organism evidence="1 2">
    <name type="scientific">Dioscorea zingiberensis</name>
    <dbReference type="NCBI Taxonomy" id="325984"/>
    <lineage>
        <taxon>Eukaryota</taxon>
        <taxon>Viridiplantae</taxon>
        <taxon>Streptophyta</taxon>
        <taxon>Embryophyta</taxon>
        <taxon>Tracheophyta</taxon>
        <taxon>Spermatophyta</taxon>
        <taxon>Magnoliopsida</taxon>
        <taxon>Liliopsida</taxon>
        <taxon>Dioscoreales</taxon>
        <taxon>Dioscoreaceae</taxon>
        <taxon>Dioscorea</taxon>
    </lineage>
</organism>
<evidence type="ECO:0000313" key="1">
    <source>
        <dbReference type="EMBL" id="KAJ0974821.1"/>
    </source>
</evidence>
<reference evidence="1" key="1">
    <citation type="submission" date="2021-03" db="EMBL/GenBank/DDBJ databases">
        <authorList>
            <person name="Li Z."/>
            <person name="Yang C."/>
        </authorList>
    </citation>
    <scope>NUCLEOTIDE SEQUENCE</scope>
    <source>
        <strain evidence="1">Dzin_1.0</strain>
        <tissue evidence="1">Leaf</tissue>
    </source>
</reference>
<dbReference type="OrthoDB" id="1726536at2759"/>
<accession>A0A9D5HFI5</accession>
<keyword evidence="2" id="KW-1185">Reference proteome</keyword>
<gene>
    <name evidence="1" type="ORF">J5N97_016786</name>
</gene>
<dbReference type="Proteomes" id="UP001085076">
    <property type="component" value="Miscellaneous, Linkage group lg04"/>
</dbReference>
<dbReference type="EMBL" id="JAGGNH010000004">
    <property type="protein sequence ID" value="KAJ0974821.1"/>
    <property type="molecule type" value="Genomic_DNA"/>
</dbReference>
<name>A0A9D5HFI5_9LILI</name>
<protein>
    <submittedName>
        <fullName evidence="1">Uncharacterized protein</fullName>
    </submittedName>
</protein>
<sequence length="120" mass="13367">MHPCTLLEYPVLVCFNTHVHPIIIMELTTIKDAFERAIKKQKLSASKSKELIDGMLLAVEQAMKEIQAIPDEGASSSQKSVLMELKSKLNEIAPVNQLEAYQKDLAIALGKYGKLLEETI</sequence>